<protein>
    <recommendedName>
        <fullName evidence="3">RCC1-like domain-containing protein</fullName>
    </recommendedName>
</protein>
<sequence>MASGLRHLGKVRNLCRYGGIVDNGIRSLSSSSVAVKSDEKALGGNEDSSAAQMPYSLFMWGTNQKGSIPLPDILEEGKSGSSTSNLLKSKRVYDHPMQIDLEKAYGIDNKSVTIKSMHCGPLATACVLSDGRCFLHGDNSFGQLGNGDLNDALVPEIMSPPESSSLHLDQVESISLGSQFSAVIDKKGDLYTFGYGGSVMKEGIGNLGHGDAESYYTPTLVQSLVEDGVYAKQVAVGVSHMTVLTTEGEVLTAGAGSYGRLGNLETYDQLFLEPIELLQSEKIQHVANGKEFSAALTTEGIVFCWGRNDKGQCGTGAGLSVDVYAMEPLPLPVEGVLEGRKVVKVDTGYAHAAAITEQGELFMWGSGLHHQPELMTDLLGKNIVDLACGQNYTIALDDQGQIHTFGKGKTGVLGLANETSLNQPTHVEGLSKYKVAKLSAGWSHVACLVQPSES</sequence>
<dbReference type="EMBL" id="HBHI01001492">
    <property type="protein sequence ID" value="CAD9656922.1"/>
    <property type="molecule type" value="Transcribed_RNA"/>
</dbReference>
<feature type="repeat" description="RCC1" evidence="2">
    <location>
        <begin position="131"/>
        <end position="187"/>
    </location>
</feature>
<dbReference type="SUPFAM" id="SSF50985">
    <property type="entry name" value="RCC1/BLIP-II"/>
    <property type="match status" value="2"/>
</dbReference>
<accession>A0A7S2R0I9</accession>
<dbReference type="Pfam" id="PF00415">
    <property type="entry name" value="RCC1"/>
    <property type="match status" value="1"/>
</dbReference>
<dbReference type="Pfam" id="PF25390">
    <property type="entry name" value="WD40_RLD"/>
    <property type="match status" value="1"/>
</dbReference>
<feature type="repeat" description="RCC1" evidence="2">
    <location>
        <begin position="248"/>
        <end position="299"/>
    </location>
</feature>
<dbReference type="PRINTS" id="PR00633">
    <property type="entry name" value="RCCNDNSATION"/>
</dbReference>
<proteinExistence type="predicted"/>
<gene>
    <name evidence="4" type="ORF">EANT1437_LOCUS721</name>
</gene>
<dbReference type="AlphaFoldDB" id="A0A7S2R0I9"/>
<evidence type="ECO:0000256" key="1">
    <source>
        <dbReference type="ARBA" id="ARBA00022737"/>
    </source>
</evidence>
<dbReference type="InterPro" id="IPR058923">
    <property type="entry name" value="RCC1-like_dom"/>
</dbReference>
<dbReference type="InterPro" id="IPR009091">
    <property type="entry name" value="RCC1/BLIP-II"/>
</dbReference>
<reference evidence="4" key="1">
    <citation type="submission" date="2021-01" db="EMBL/GenBank/DDBJ databases">
        <authorList>
            <person name="Corre E."/>
            <person name="Pelletier E."/>
            <person name="Niang G."/>
            <person name="Scheremetjew M."/>
            <person name="Finn R."/>
            <person name="Kale V."/>
            <person name="Holt S."/>
            <person name="Cochrane G."/>
            <person name="Meng A."/>
            <person name="Brown T."/>
            <person name="Cohen L."/>
        </authorList>
    </citation>
    <scope>NUCLEOTIDE SEQUENCE</scope>
    <source>
        <strain evidence="4">CCMP1452</strain>
    </source>
</reference>
<feature type="repeat" description="RCC1" evidence="2">
    <location>
        <begin position="300"/>
        <end position="358"/>
    </location>
</feature>
<feature type="repeat" description="RCC1" evidence="2">
    <location>
        <begin position="188"/>
        <end position="247"/>
    </location>
</feature>
<evidence type="ECO:0000256" key="2">
    <source>
        <dbReference type="PROSITE-ProRule" id="PRU00235"/>
    </source>
</evidence>
<dbReference type="InterPro" id="IPR051210">
    <property type="entry name" value="Ub_ligase/GEF_domain"/>
</dbReference>
<dbReference type="PANTHER" id="PTHR22870:SF470">
    <property type="entry name" value="BTB DOMAIN-CONTAINING PROTEIN"/>
    <property type="match status" value="1"/>
</dbReference>
<keyword evidence="1" id="KW-0677">Repeat</keyword>
<dbReference type="Gene3D" id="2.130.10.30">
    <property type="entry name" value="Regulator of chromosome condensation 1/beta-lactamase-inhibitor protein II"/>
    <property type="match status" value="2"/>
</dbReference>
<dbReference type="PANTHER" id="PTHR22870">
    <property type="entry name" value="REGULATOR OF CHROMOSOME CONDENSATION"/>
    <property type="match status" value="1"/>
</dbReference>
<organism evidence="4">
    <name type="scientific">Eucampia antarctica</name>
    <dbReference type="NCBI Taxonomy" id="49252"/>
    <lineage>
        <taxon>Eukaryota</taxon>
        <taxon>Sar</taxon>
        <taxon>Stramenopiles</taxon>
        <taxon>Ochrophyta</taxon>
        <taxon>Bacillariophyta</taxon>
        <taxon>Mediophyceae</taxon>
        <taxon>Biddulphiophycidae</taxon>
        <taxon>Hemiaulales</taxon>
        <taxon>Hemiaulaceae</taxon>
        <taxon>Eucampia</taxon>
    </lineage>
</organism>
<feature type="repeat" description="RCC1" evidence="2">
    <location>
        <begin position="400"/>
        <end position="451"/>
    </location>
</feature>
<name>A0A7S2R0I9_9STRA</name>
<evidence type="ECO:0000259" key="3">
    <source>
        <dbReference type="Pfam" id="PF25390"/>
    </source>
</evidence>
<dbReference type="InterPro" id="IPR000408">
    <property type="entry name" value="Reg_chr_condens"/>
</dbReference>
<feature type="repeat" description="RCC1" evidence="2">
    <location>
        <begin position="359"/>
        <end position="399"/>
    </location>
</feature>
<dbReference type="PROSITE" id="PS50012">
    <property type="entry name" value="RCC1_3"/>
    <property type="match status" value="6"/>
</dbReference>
<feature type="domain" description="RCC1-like" evidence="3">
    <location>
        <begin position="205"/>
        <end position="449"/>
    </location>
</feature>
<evidence type="ECO:0000313" key="4">
    <source>
        <dbReference type="EMBL" id="CAD9656922.1"/>
    </source>
</evidence>